<sequence length="221" mass="26408">MTPDHYRILAMLQVNREFRDVVSKQYGVFNGLTSRPLLLRPSIDFLDFRDLKHLKEYTDKASSSSRFRNNGVKVKHAFPQYPLKDPAEEIWKAILLFTDLERITFYIDDFDRYQAIEEEDGKLDASETIESIEFYRKHMQFKKACIKRLHIRFREDRSEQYMLSSIDTEHQPRLVRMPTIEYIDRTRFIKAHMARRDPSKYGPSSGMQVPDSRVCDDHSFW</sequence>
<evidence type="ECO:0000313" key="1">
    <source>
        <dbReference type="EMBL" id="ESZ92099.1"/>
    </source>
</evidence>
<proteinExistence type="predicted"/>
<dbReference type="HOGENOM" id="CLU_1251319_0_0_1"/>
<dbReference type="Proteomes" id="UP000019487">
    <property type="component" value="Unassembled WGS sequence"/>
</dbReference>
<keyword evidence="2" id="KW-1185">Reference proteome</keyword>
<comment type="caution">
    <text evidence="1">The sequence shown here is derived from an EMBL/GenBank/DDBJ whole genome shotgun (WGS) entry which is preliminary data.</text>
</comment>
<dbReference type="AlphaFoldDB" id="W9CB65"/>
<gene>
    <name evidence="1" type="ORF">SBOR_7514</name>
</gene>
<accession>W9CB65</accession>
<name>W9CB65_SCLBF</name>
<evidence type="ECO:0000313" key="2">
    <source>
        <dbReference type="Proteomes" id="UP000019487"/>
    </source>
</evidence>
<reference evidence="1 2" key="1">
    <citation type="journal article" date="2014" name="Genome Announc.">
        <title>Draft genome sequence of Sclerotinia borealis, a psychrophilic plant pathogenic fungus.</title>
        <authorList>
            <person name="Mardanov A.V."/>
            <person name="Beletsky A.V."/>
            <person name="Kadnikov V.V."/>
            <person name="Ignatov A.N."/>
            <person name="Ravin N.V."/>
        </authorList>
    </citation>
    <scope>NUCLEOTIDE SEQUENCE [LARGE SCALE GENOMIC DNA]</scope>
    <source>
        <strain evidence="2">F-4157</strain>
    </source>
</reference>
<organism evidence="1 2">
    <name type="scientific">Sclerotinia borealis (strain F-4128)</name>
    <dbReference type="NCBI Taxonomy" id="1432307"/>
    <lineage>
        <taxon>Eukaryota</taxon>
        <taxon>Fungi</taxon>
        <taxon>Dikarya</taxon>
        <taxon>Ascomycota</taxon>
        <taxon>Pezizomycotina</taxon>
        <taxon>Leotiomycetes</taxon>
        <taxon>Helotiales</taxon>
        <taxon>Sclerotiniaceae</taxon>
        <taxon>Sclerotinia</taxon>
    </lineage>
</organism>
<dbReference type="EMBL" id="AYSA01000425">
    <property type="protein sequence ID" value="ESZ92099.1"/>
    <property type="molecule type" value="Genomic_DNA"/>
</dbReference>
<protein>
    <submittedName>
        <fullName evidence="1">Uncharacterized protein</fullName>
    </submittedName>
</protein>